<proteinExistence type="predicted"/>
<organism evidence="3 4">
    <name type="scientific">Methylobacterium nodulans (strain LMG 21967 / CNCM I-2342 / ORS 2060)</name>
    <dbReference type="NCBI Taxonomy" id="460265"/>
    <lineage>
        <taxon>Bacteria</taxon>
        <taxon>Pseudomonadati</taxon>
        <taxon>Pseudomonadota</taxon>
        <taxon>Alphaproteobacteria</taxon>
        <taxon>Hyphomicrobiales</taxon>
        <taxon>Methylobacteriaceae</taxon>
        <taxon>Methylobacterium</taxon>
    </lineage>
</organism>
<evidence type="ECO:0000256" key="1">
    <source>
        <dbReference type="SAM" id="Coils"/>
    </source>
</evidence>
<dbReference type="HOGENOM" id="CLU_758233_0_0_5"/>
<gene>
    <name evidence="3" type="ordered locus">Mnod_8733</name>
</gene>
<evidence type="ECO:0000313" key="4">
    <source>
        <dbReference type="Proteomes" id="UP000008207"/>
    </source>
</evidence>
<evidence type="ECO:0000313" key="3">
    <source>
        <dbReference type="EMBL" id="ACL62789.1"/>
    </source>
</evidence>
<feature type="signal peptide" evidence="2">
    <location>
        <begin position="1"/>
        <end position="24"/>
    </location>
</feature>
<keyword evidence="2" id="KW-0732">Signal</keyword>
<name>B8IWJ9_METNO</name>
<evidence type="ECO:0000256" key="2">
    <source>
        <dbReference type="SAM" id="SignalP"/>
    </source>
</evidence>
<keyword evidence="4" id="KW-1185">Reference proteome</keyword>
<geneLocation type="plasmid" evidence="3 4">
    <name>pMNOD01</name>
</geneLocation>
<keyword evidence="1" id="KW-0175">Coiled coil</keyword>
<dbReference type="AlphaFoldDB" id="B8IWJ9"/>
<dbReference type="Proteomes" id="UP000008207">
    <property type="component" value="Plasmid pMNOD01"/>
</dbReference>
<dbReference type="EMBL" id="CP001350">
    <property type="protein sequence ID" value="ACL62789.1"/>
    <property type="molecule type" value="Genomic_DNA"/>
</dbReference>
<keyword evidence="3" id="KW-0614">Plasmid</keyword>
<accession>B8IWJ9</accession>
<protein>
    <recommendedName>
        <fullName evidence="5">Outer membrane protein beta-barrel domain-containing protein</fullName>
    </recommendedName>
</protein>
<dbReference type="KEGG" id="mno:Mnod_8733"/>
<sequence>MIGRVLGAGIAACAGVGVLGTAHAQSPTPEQMAAMIQTLQARVEALEERSRRDRAEAQAARAELRAMRRARGAAVTSAEPTRVVVSKSSEAVLAPATVAPEPVNGFAGPYAAFLAGYGFGPDAKPAPQPFGVPGTLSQNTSRLSALSDARVGAALGYNRTFGDLLIGAEGRVRAAFGQTTATVSSTAPSRPLPFVFATSCCGPNAAVPTSFGNFALSQNVISSAVLNRIVSGDAAVRAGLIWDDWLFYGRFGAGADVLRSVTTRDNRGTVTCVDPTVSVATTPGGARSSSVVGCGVVSTGQVIKLSDALVSPYAVVGLGIERNFGPVFARVEGNLYINLPPSLVAQTTSSTSYTTEIMGAVGYRF</sequence>
<reference evidence="4" key="1">
    <citation type="submission" date="2009-01" db="EMBL/GenBank/DDBJ databases">
        <title>Complete sequence of plasmid 1 of Methylobacterium nodulans ORS 2060.</title>
        <authorList>
            <consortium name="US DOE Joint Genome Institute"/>
            <person name="Lucas S."/>
            <person name="Copeland A."/>
            <person name="Lapidus A."/>
            <person name="Glavina del Rio T."/>
            <person name="Dalin E."/>
            <person name="Tice H."/>
            <person name="Bruce D."/>
            <person name="Goodwin L."/>
            <person name="Pitluck S."/>
            <person name="Sims D."/>
            <person name="Brettin T."/>
            <person name="Detter J.C."/>
            <person name="Han C."/>
            <person name="Larimer F."/>
            <person name="Land M."/>
            <person name="Hauser L."/>
            <person name="Kyrpides N."/>
            <person name="Ivanova N."/>
            <person name="Marx C.J."/>
            <person name="Richardson P."/>
        </authorList>
    </citation>
    <scope>NUCLEOTIDE SEQUENCE [LARGE SCALE GENOMIC DNA]</scope>
    <source>
        <strain evidence="4">LMG 21967 / CNCM I-2342 / ORS 2060</strain>
        <plasmid evidence="4">Plasmid pMNOD01</plasmid>
    </source>
</reference>
<feature type="coiled-coil region" evidence="1">
    <location>
        <begin position="36"/>
        <end position="65"/>
    </location>
</feature>
<evidence type="ECO:0008006" key="5">
    <source>
        <dbReference type="Google" id="ProtNLM"/>
    </source>
</evidence>
<feature type="chain" id="PRO_5002872004" description="Outer membrane protein beta-barrel domain-containing protein" evidence="2">
    <location>
        <begin position="25"/>
        <end position="365"/>
    </location>
</feature>